<proteinExistence type="predicted"/>
<dbReference type="Gene3D" id="3.40.30.10">
    <property type="entry name" value="Glutaredoxin"/>
    <property type="match status" value="1"/>
</dbReference>
<accession>A0A1X7K9N4</accession>
<name>A0A1X7K9N4_9BACT</name>
<dbReference type="PANTHER" id="PTHR42899">
    <property type="entry name" value="SPERMATOGENESIS-ASSOCIATED PROTEIN 20"/>
    <property type="match status" value="1"/>
</dbReference>
<dbReference type="SUPFAM" id="SSF48208">
    <property type="entry name" value="Six-hairpin glycosidases"/>
    <property type="match status" value="1"/>
</dbReference>
<gene>
    <name evidence="2" type="ORF">SAMN05661096_02454</name>
</gene>
<dbReference type="PANTHER" id="PTHR42899:SF1">
    <property type="entry name" value="SPERMATOGENESIS-ASSOCIATED PROTEIN 20"/>
    <property type="match status" value="1"/>
</dbReference>
<dbReference type="PIRSF" id="PIRSF006402">
    <property type="entry name" value="UCP006402_thioredoxin"/>
    <property type="match status" value="1"/>
</dbReference>
<reference evidence="3" key="1">
    <citation type="submission" date="2017-04" db="EMBL/GenBank/DDBJ databases">
        <authorList>
            <person name="Varghese N."/>
            <person name="Submissions S."/>
        </authorList>
    </citation>
    <scope>NUCLEOTIDE SEQUENCE [LARGE SCALE GENOMIC DNA]</scope>
    <source>
        <strain evidence="3">DSM 4125</strain>
    </source>
</reference>
<evidence type="ECO:0000313" key="3">
    <source>
        <dbReference type="Proteomes" id="UP000193804"/>
    </source>
</evidence>
<dbReference type="InterPro" id="IPR036249">
    <property type="entry name" value="Thioredoxin-like_sf"/>
</dbReference>
<evidence type="ECO:0000313" key="2">
    <source>
        <dbReference type="EMBL" id="SMG37438.1"/>
    </source>
</evidence>
<dbReference type="OrthoDB" id="9762614at2"/>
<dbReference type="CDD" id="cd02955">
    <property type="entry name" value="SSP411"/>
    <property type="match status" value="1"/>
</dbReference>
<dbReference type="InterPro" id="IPR004879">
    <property type="entry name" value="Ssp411-like_TRX"/>
</dbReference>
<dbReference type="STRING" id="1028.SAMN05661096_02454"/>
<dbReference type="InterPro" id="IPR008928">
    <property type="entry name" value="6-hairpin_glycosidase_sf"/>
</dbReference>
<dbReference type="InterPro" id="IPR024705">
    <property type="entry name" value="Ssp411"/>
</dbReference>
<sequence>MPKANKLIHESSPYLLQHAHNPVEWQAWGKEALNQAATEDKPILLSIGYAACHWCHVMEHESFEDENVAKVMNENYVCIKLDREERPDIDQIYMDAIQTMGLNGGWPLNVFLMPNQKPFYGGTYFPKTKWLEVLDKVAVAFQNSRTQLDESADKFALALNASDSEKLNLGSLQADTFDATILSEAYQKLSNSLDWDNGGTLGAPKFPMPVIWKFLMNYAYQSQNPESKKALEFTLTSMANGGIYDQVGGGFARYSVDAEWFAPHFEKMLYDNGQLISLFADAYRFTKNSYFKEIFEDSIRFSVRELMDSYCRFYSALDADSEGEEGKFYTWTYQELKKILGEDANAVLKFYNVTENGNWENNRNILFRHSTIDDFCKVEKLDPKDFEEKLSSTNAQLLEAREARIRPALDDKILTGWNALQMKGLCDAYKANQDEKYKAIAQDNFVFLSEFVWDGSQLSRSFKNGQAKLNGYLEDYALTIQASLALFEITSDATILDFAEKLANYTVKNFYDDKEKLFFYTDKSSETLIARKKEIFDNVIPSSNSVMIENLHWLGILKGNSSFTDISEQMLKQMQHLLPREPKFLANYASAFALKAYQSFDVVIVGKDAKKLQKKLWTHYLPHTFIMAIEEESDLQVVWKGKEIINTKTTIYVCENNACQQPVYSVEEALAQLKK</sequence>
<dbReference type="SUPFAM" id="SSF52833">
    <property type="entry name" value="Thioredoxin-like"/>
    <property type="match status" value="1"/>
</dbReference>
<dbReference type="Pfam" id="PF03190">
    <property type="entry name" value="Thioredox_DsbH"/>
    <property type="match status" value="1"/>
</dbReference>
<protein>
    <recommendedName>
        <fullName evidence="1">Spermatogenesis-associated protein 20-like TRX domain-containing protein</fullName>
    </recommendedName>
</protein>
<feature type="domain" description="Spermatogenesis-associated protein 20-like TRX" evidence="1">
    <location>
        <begin position="5"/>
        <end position="159"/>
    </location>
</feature>
<dbReference type="AlphaFoldDB" id="A0A1X7K9N4"/>
<dbReference type="EMBL" id="FXAW01000005">
    <property type="protein sequence ID" value="SMG37438.1"/>
    <property type="molecule type" value="Genomic_DNA"/>
</dbReference>
<evidence type="ECO:0000259" key="1">
    <source>
        <dbReference type="Pfam" id="PF03190"/>
    </source>
</evidence>
<keyword evidence="3" id="KW-1185">Reference proteome</keyword>
<dbReference type="Proteomes" id="UP000193804">
    <property type="component" value="Unassembled WGS sequence"/>
</dbReference>
<dbReference type="GO" id="GO:0005975">
    <property type="term" value="P:carbohydrate metabolic process"/>
    <property type="evidence" value="ECO:0007669"/>
    <property type="project" value="InterPro"/>
</dbReference>
<dbReference type="Gene3D" id="1.50.10.20">
    <property type="match status" value="1"/>
</dbReference>
<organism evidence="2 3">
    <name type="scientific">Marivirga sericea</name>
    <dbReference type="NCBI Taxonomy" id="1028"/>
    <lineage>
        <taxon>Bacteria</taxon>
        <taxon>Pseudomonadati</taxon>
        <taxon>Bacteroidota</taxon>
        <taxon>Cytophagia</taxon>
        <taxon>Cytophagales</taxon>
        <taxon>Marivirgaceae</taxon>
        <taxon>Marivirga</taxon>
    </lineage>
</organism>